<organism evidence="2">
    <name type="scientific">Gordonia amarae</name>
    <dbReference type="NCBI Taxonomy" id="36821"/>
    <lineage>
        <taxon>Bacteria</taxon>
        <taxon>Bacillati</taxon>
        <taxon>Actinomycetota</taxon>
        <taxon>Actinomycetes</taxon>
        <taxon>Mycobacteriales</taxon>
        <taxon>Gordoniaceae</taxon>
        <taxon>Gordonia</taxon>
    </lineage>
</organism>
<dbReference type="RefSeq" id="WP_005185378.1">
    <property type="nucleotide sequence ID" value="NZ_CP045810.1"/>
</dbReference>
<name>A0A857M784_9ACTN</name>
<gene>
    <name evidence="2" type="ORF">GII30_02070</name>
</gene>
<evidence type="ECO:0008006" key="3">
    <source>
        <dbReference type="Google" id="ProtNLM"/>
    </source>
</evidence>
<feature type="region of interest" description="Disordered" evidence="1">
    <location>
        <begin position="1584"/>
        <end position="1608"/>
    </location>
</feature>
<reference evidence="2" key="1">
    <citation type="journal article" date="2021" name="Nat. Microbiol.">
        <title>Cocultivation of an ultrasmall environmental parasitic bacterium with lytic ability against bacteria associated with wastewater foams.</title>
        <authorList>
            <person name="Batinovic S."/>
            <person name="Rose J.J.A."/>
            <person name="Ratcliffe J."/>
            <person name="Seviour R.J."/>
            <person name="Petrovski S."/>
        </authorList>
    </citation>
    <scope>NUCLEOTIDE SEQUENCE</scope>
    <source>
        <strain evidence="2">CON44</strain>
    </source>
</reference>
<accession>A0A857M784</accession>
<evidence type="ECO:0000313" key="2">
    <source>
        <dbReference type="EMBL" id="QHN38128.1"/>
    </source>
</evidence>
<proteinExistence type="predicted"/>
<sequence length="1608" mass="171669">MSTLEEAGAVLAEPGEHTTPLVARGYTHPGLGDRVVVRLIGEALVPAEDATLEVLGLQPESSTPVGHVRRRTIGFPAWPIITDPANARHAITAAADLQRARKLVSASANAAKEAITATASRLGASAAHFVPTFLEEAGRIFLAAESPSYAAQMFAQAREAESTHALTVDEDRHREAFLEFAFAGAVSVRALSAEARRLEGTHDPETAHRLLTTLVVQRIKGGLPPYSAMRKDLKRSARSAGLDDDAQSQALIAEIIDIPALANANAAFWREYRTPIVTAAKADPEVQDTLLAMAPQSVEISVWLDLLEAAGCVDRLREPGYPVADWVRVMCSRLAVWQWNRTDDQSGFRALLDDPKIIENLTAGIDPVTLPLVQGAAQIHPEILDQLIGILGDRIVEAGSRTRYVSPIDLDKWWQDRAGSNGLEHLAGYEPMARCVRTGIGRFVANNSERVVGTDYTILKSDVATAILNSPGLSAMLRSYVTDQLSSLAGHPDGHSLTVPELAGVAEWLHHLARPELAEFLHEEFAGLRAAIDPAVAVAHNVRLGSPDELHWPVVSERLTEIRKSKTRPIINESWPLIGLADSGTVQFFDAAGKLVGEFTHGGPRSNDLLTFTAVPTNAGAGVDILTCWQTASYDVGYVWSSAPTTTGVDEKYWLNASRELMSLPLPAGGRLFGIGSVLRPGDAPSPIGKQHPLLTDGERYWGVTDSGSIAELDPVSGGRAGSSPPAWISEVAEKLGPDWRLAQQSVSMYRVGDRVEGSAAWFRQVDYEYTFRIASFDGETAELSGDFSADGVTEWSPPCRVVTLPGGRRWMITRGGVVFDLATGQVTRNAPGYNDPIVIAPMYWPLLSPVAAGTGDTLRGITVDQAQALVSAHAKGADELDAAVSSLCGQPGPIVAVVARSVTETLSAAARLTAMIAPPEREAIVDRESGYRTEGAKEAFGRAGQNLWDDDESISDLAVAATELGVTTQISTERYRREDARGWYRYRQWPELWGNLPAMATLAASPLTGDDGCRALGEVLRAFTDSGLTGQPVFIRRIGVSTYADRSWKLIAPNEVIVAQTAWRGMSTSQAWLSLGIGTPEPLSAVAKADKEIHSLDLLTAPAVTDGVEQLRAALTGSAGNGVRLARAFDAADWDSFATITNTSPGIGRILLAAPNARRSYGTDLDKAARERIGVSVTDIRTTRAVFGDLDDVDVLAVLTAACPADPAEILTGGLDVVAAARELSRRMGGPLPIGVDVLLAADREVDADDEVITLVGDPGRAGDAFAARLRDANTWSVSRTIRQLHAALAWLCYRLPGDSPVRTRALAAAGDIDRMAGAAGIRLELGTVDPTMVAGVFGLTAVDAKYTGKHGGIEVGPGSTVRLSIAIDTAAFTDQDLPALHALFAESEDYVTEGMSTVIAFARHGLAGLADSLTPEQVTAGELRDPLVSVPDLVVTVAAELSLPEDAARYYLQLLALPDPTDANVKAWNSWTAARLKKAAIALADTELVVSAKRARAGRAVFLPGGWISYSKGPLPFELWKAPLYELEQTERPEPPLIAVLPQVGVGELFRRAWQRRADGDVPGYANVADMVGRDGVGKTMVGRDGVGKTTVGRDGAGKTMVGGRR</sequence>
<evidence type="ECO:0000256" key="1">
    <source>
        <dbReference type="SAM" id="MobiDB-lite"/>
    </source>
</evidence>
<protein>
    <recommendedName>
        <fullName evidence="3">DNA-binding protein</fullName>
    </recommendedName>
</protein>
<dbReference type="EMBL" id="CP045810">
    <property type="protein sequence ID" value="QHN38128.1"/>
    <property type="molecule type" value="Genomic_DNA"/>
</dbReference>